<feature type="region of interest" description="Disordered" evidence="1">
    <location>
        <begin position="1"/>
        <end position="20"/>
    </location>
</feature>
<dbReference type="AlphaFoldDB" id="A0A8H8CPX6"/>
<proteinExistence type="predicted"/>
<name>A0A8H8CPX6_PSICU</name>
<evidence type="ECO:0000313" key="2">
    <source>
        <dbReference type="EMBL" id="KAG5173330.1"/>
    </source>
</evidence>
<sequence>MDKDTTLRSPNGQMYRNQDAVDYSTDVEATKEESNHFGALNIKVVTEVDSDNHPGN</sequence>
<reference evidence="2" key="1">
    <citation type="submission" date="2021-02" db="EMBL/GenBank/DDBJ databases">
        <title>Psilocybe cubensis genome.</title>
        <authorList>
            <person name="Mckernan K.J."/>
            <person name="Crawford S."/>
            <person name="Trippe A."/>
            <person name="Kane L.T."/>
            <person name="Mclaughlin S."/>
        </authorList>
    </citation>
    <scope>NUCLEOTIDE SEQUENCE [LARGE SCALE GENOMIC DNA]</scope>
    <source>
        <strain evidence="2">MGC-MH-2018</strain>
    </source>
</reference>
<dbReference type="EMBL" id="JAFIQS010000002">
    <property type="protein sequence ID" value="KAG5173330.1"/>
    <property type="molecule type" value="Genomic_DNA"/>
</dbReference>
<feature type="compositionally biased region" description="Polar residues" evidence="1">
    <location>
        <begin position="7"/>
        <end position="16"/>
    </location>
</feature>
<protein>
    <submittedName>
        <fullName evidence="2">Uncharacterized protein</fullName>
    </submittedName>
</protein>
<evidence type="ECO:0000256" key="1">
    <source>
        <dbReference type="SAM" id="MobiDB-lite"/>
    </source>
</evidence>
<comment type="caution">
    <text evidence="2">The sequence shown here is derived from an EMBL/GenBank/DDBJ whole genome shotgun (WGS) entry which is preliminary data.</text>
</comment>
<accession>A0A8H8CPX6</accession>
<organism evidence="2">
    <name type="scientific">Psilocybe cubensis</name>
    <name type="common">Psychedelic mushroom</name>
    <name type="synonym">Stropharia cubensis</name>
    <dbReference type="NCBI Taxonomy" id="181762"/>
    <lineage>
        <taxon>Eukaryota</taxon>
        <taxon>Fungi</taxon>
        <taxon>Dikarya</taxon>
        <taxon>Basidiomycota</taxon>
        <taxon>Agaricomycotina</taxon>
        <taxon>Agaricomycetes</taxon>
        <taxon>Agaricomycetidae</taxon>
        <taxon>Agaricales</taxon>
        <taxon>Agaricineae</taxon>
        <taxon>Strophariaceae</taxon>
        <taxon>Psilocybe</taxon>
    </lineage>
</organism>
<gene>
    <name evidence="2" type="ORF">JR316_002842</name>
</gene>